<evidence type="ECO:0000313" key="2">
    <source>
        <dbReference type="Proteomes" id="UP000198571"/>
    </source>
</evidence>
<sequence length="122" mass="14010">MKVFYYPLKTPVKVNVLAAGAKHTKLFLDDQELLTFHEVIIPVAEKSRLVENVEREGEIYDALVLTELTYLTGYGMIDNTISPQEAVKAIEENDVEFEEVDTPFETKTRILYFEEKLADSLH</sequence>
<proteinExistence type="predicted"/>
<keyword evidence="2" id="KW-1185">Reference proteome</keyword>
<accession>A0A1H9X211</accession>
<reference evidence="2" key="1">
    <citation type="submission" date="2016-10" db="EMBL/GenBank/DDBJ databases">
        <authorList>
            <person name="Varghese N."/>
            <person name="Submissions S."/>
        </authorList>
    </citation>
    <scope>NUCLEOTIDE SEQUENCE [LARGE SCALE GENOMIC DNA]</scope>
    <source>
        <strain evidence="2">S9</strain>
    </source>
</reference>
<dbReference type="EMBL" id="FOGT01000023">
    <property type="protein sequence ID" value="SES40248.1"/>
    <property type="molecule type" value="Genomic_DNA"/>
</dbReference>
<evidence type="ECO:0000313" key="1">
    <source>
        <dbReference type="EMBL" id="SES40248.1"/>
    </source>
</evidence>
<dbReference type="STRING" id="1601833.SAMN05518684_12330"/>
<protein>
    <submittedName>
        <fullName evidence="1">Uncharacterized protein</fullName>
    </submittedName>
</protein>
<organism evidence="1 2">
    <name type="scientific">Salipaludibacillus aurantiacus</name>
    <dbReference type="NCBI Taxonomy" id="1601833"/>
    <lineage>
        <taxon>Bacteria</taxon>
        <taxon>Bacillati</taxon>
        <taxon>Bacillota</taxon>
        <taxon>Bacilli</taxon>
        <taxon>Bacillales</taxon>
        <taxon>Bacillaceae</taxon>
    </lineage>
</organism>
<name>A0A1H9X211_9BACI</name>
<gene>
    <name evidence="1" type="ORF">SAMN05518684_12330</name>
</gene>
<dbReference type="AlphaFoldDB" id="A0A1H9X211"/>
<dbReference type="Proteomes" id="UP000198571">
    <property type="component" value="Unassembled WGS sequence"/>
</dbReference>